<proteinExistence type="predicted"/>
<dbReference type="InterPro" id="IPR028098">
    <property type="entry name" value="Glyco_trans_4-like_N"/>
</dbReference>
<dbReference type="eggNOG" id="COG0438">
    <property type="taxonomic scope" value="Bacteria"/>
</dbReference>
<dbReference type="CAZy" id="GT4">
    <property type="family name" value="Glycosyltransferase Family 4"/>
</dbReference>
<dbReference type="RefSeq" id="WP_013433621.1">
    <property type="nucleotide sequence ID" value="NC_014721.1"/>
</dbReference>
<evidence type="ECO:0000259" key="3">
    <source>
        <dbReference type="Pfam" id="PF13439"/>
    </source>
</evidence>
<dbReference type="InterPro" id="IPR001296">
    <property type="entry name" value="Glyco_trans_1"/>
</dbReference>
<dbReference type="PANTHER" id="PTHR46401">
    <property type="entry name" value="GLYCOSYLTRANSFERASE WBBK-RELATED"/>
    <property type="match status" value="1"/>
</dbReference>
<dbReference type="STRING" id="632335.Calkr_2474"/>
<sequence>MICIVDCRCINLKKNHGISRYTFEIIKNSQDYVKERLVLLSSGENHEQLEKHFGKSVRKIIKLKSTFLSPLENIEIPYVVNKIANYTNGKVAYFSPSFSSPPIVNKNVRMFMTIHDIMHIEFYKSMKNKLYYSTLVKYYIKRANKIFTVSYYSKERILKYYPLARDKVEVVYPGLDFSTFSKLDQENKKKYSDEFKFLPTKFFLFIGNNKPHKNFSYAYKLFKELKKYYPEHKLITNVGFNFKDKEVLFLEKINDRLLNYLYNTCEAFIYPSLYEGFGLPPLEALACGAKVISSTLASLPEVLGNFAIYIDVTKPAEENAKIIAENLTKWNLYYQDVKRFLERYDWRQCSEKIFKYIFDTL</sequence>
<protein>
    <submittedName>
        <fullName evidence="4">Glycosyl transferase group 1</fullName>
    </submittedName>
</protein>
<evidence type="ECO:0000313" key="5">
    <source>
        <dbReference type="Proteomes" id="UP000009256"/>
    </source>
</evidence>
<dbReference type="Gene3D" id="3.40.50.2000">
    <property type="entry name" value="Glycogen Phosphorylase B"/>
    <property type="match status" value="2"/>
</dbReference>
<accession>E4S808</accession>
<organism evidence="4 5">
    <name type="scientific">Caldicellulosiruptor acetigenus (strain ATCC 700853 / DSM 12137 / I77R1B)</name>
    <name type="common">Caldicellulosiruptor kristjanssonii</name>
    <dbReference type="NCBI Taxonomy" id="632335"/>
    <lineage>
        <taxon>Bacteria</taxon>
        <taxon>Bacillati</taxon>
        <taxon>Bacillota</taxon>
        <taxon>Bacillota incertae sedis</taxon>
        <taxon>Caldicellulosiruptorales</taxon>
        <taxon>Caldicellulosiruptoraceae</taxon>
        <taxon>Caldicellulosiruptor</taxon>
    </lineage>
</organism>
<feature type="domain" description="Glycosyltransferase subfamily 4-like N-terminal" evidence="3">
    <location>
        <begin position="106"/>
        <end position="177"/>
    </location>
</feature>
<feature type="domain" description="Glycosyl transferase family 1" evidence="2">
    <location>
        <begin position="197"/>
        <end position="328"/>
    </location>
</feature>
<dbReference type="OrthoDB" id="9797829at2"/>
<evidence type="ECO:0000259" key="2">
    <source>
        <dbReference type="Pfam" id="PF00534"/>
    </source>
</evidence>
<dbReference type="GO" id="GO:0016757">
    <property type="term" value="F:glycosyltransferase activity"/>
    <property type="evidence" value="ECO:0007669"/>
    <property type="project" value="InterPro"/>
</dbReference>
<dbReference type="EMBL" id="CP002326">
    <property type="protein sequence ID" value="ADQ41908.1"/>
    <property type="molecule type" value="Genomic_DNA"/>
</dbReference>
<name>E4S808_CALA7</name>
<dbReference type="CDD" id="cd03809">
    <property type="entry name" value="GT4_MtfB-like"/>
    <property type="match status" value="1"/>
</dbReference>
<evidence type="ECO:0000313" key="4">
    <source>
        <dbReference type="EMBL" id="ADQ41908.1"/>
    </source>
</evidence>
<dbReference type="Pfam" id="PF13439">
    <property type="entry name" value="Glyco_transf_4"/>
    <property type="match status" value="1"/>
</dbReference>
<dbReference type="HOGENOM" id="CLU_009583_27_5_9"/>
<gene>
    <name evidence="4" type="ordered locus">Calkr_2474</name>
</gene>
<evidence type="ECO:0000256" key="1">
    <source>
        <dbReference type="ARBA" id="ARBA00022679"/>
    </source>
</evidence>
<keyword evidence="5" id="KW-1185">Reference proteome</keyword>
<reference evidence="4 5" key="2">
    <citation type="journal article" date="2011" name="J. Bacteriol.">
        <title>Complete genome sequences for the anaerobic, extremely thermophilic plant biomass-degrading bacteria Caldicellulosiruptor hydrothermalis, Caldicellulosiruptor kristjanssonii, Caldicellulosiruptor kronotskyensis, Caldicellulosiruptor owensenis, and Caldicellulosiruptor lactoaceticus.</title>
        <authorList>
            <person name="Blumer-Schuette S.E."/>
            <person name="Ozdemir I."/>
            <person name="Mistry D."/>
            <person name="Lucas S."/>
            <person name="Lapidus A."/>
            <person name="Cheng J.F."/>
            <person name="Goodwin L.A."/>
            <person name="Pitluck S."/>
            <person name="Land M.L."/>
            <person name="Hauser L.J."/>
            <person name="Woyke T."/>
            <person name="Mikhailova N."/>
            <person name="Pati A."/>
            <person name="Kyrpides N.C."/>
            <person name="Ivanova N."/>
            <person name="Detter J.C."/>
            <person name="Walston-Davenport K."/>
            <person name="Han S."/>
            <person name="Adams M.W."/>
            <person name="Kelly R.M."/>
        </authorList>
    </citation>
    <scope>NUCLEOTIDE SEQUENCE [LARGE SCALE GENOMIC DNA]</scope>
    <source>
        <strain evidence="5">ATCC 700853 / DSM 12137 / I77R1B</strain>
    </source>
</reference>
<dbReference type="PANTHER" id="PTHR46401:SF2">
    <property type="entry name" value="GLYCOSYLTRANSFERASE WBBK-RELATED"/>
    <property type="match status" value="1"/>
</dbReference>
<dbReference type="Proteomes" id="UP000009256">
    <property type="component" value="Chromosome"/>
</dbReference>
<dbReference type="KEGG" id="cki:Calkr_2474"/>
<reference key="1">
    <citation type="submission" date="2010-11" db="EMBL/GenBank/DDBJ databases">
        <title>Complete sequence of chromosome of Caldicellulosiruptor kristjanssonii 177R1B.</title>
        <authorList>
            <consortium name="US DOE Joint Genome Institute"/>
            <person name="Lucas S."/>
            <person name="Copeland A."/>
            <person name="Lapidus A."/>
            <person name="Cheng J.-F."/>
            <person name="Bruce D."/>
            <person name="Goodwin L."/>
            <person name="Pitluck S."/>
            <person name="Davenport K."/>
            <person name="Detter J.C."/>
            <person name="Han C."/>
            <person name="Tapia R."/>
            <person name="Land M."/>
            <person name="Hauser L."/>
            <person name="Jeffries C."/>
            <person name="Kyrpides N."/>
            <person name="Ivanova N."/>
            <person name="Mikhailova N."/>
            <person name="Blumer-Schuette S.E."/>
            <person name="Kelly R.M."/>
            <person name="Woyke T."/>
        </authorList>
    </citation>
    <scope>NUCLEOTIDE SEQUENCE</scope>
    <source>
        <strain>177R1B</strain>
    </source>
</reference>
<dbReference type="Pfam" id="PF00534">
    <property type="entry name" value="Glycos_transf_1"/>
    <property type="match status" value="1"/>
</dbReference>
<dbReference type="AlphaFoldDB" id="E4S808"/>
<keyword evidence="1 4" id="KW-0808">Transferase</keyword>
<dbReference type="SUPFAM" id="SSF53756">
    <property type="entry name" value="UDP-Glycosyltransferase/glycogen phosphorylase"/>
    <property type="match status" value="1"/>
</dbReference>